<dbReference type="EMBL" id="QJJY01000014">
    <property type="protein sequence ID" value="PXX31139.1"/>
    <property type="molecule type" value="Genomic_DNA"/>
</dbReference>
<proteinExistence type="predicted"/>
<protein>
    <submittedName>
        <fullName evidence="1">Uncharacterized protein</fullName>
    </submittedName>
</protein>
<accession>A0A087NYI4</accession>
<organism evidence="1 2">
    <name type="scientific">Burkholderia pyrrocinia</name>
    <name type="common">Pseudomonas pyrrocinia</name>
    <dbReference type="NCBI Taxonomy" id="60550"/>
    <lineage>
        <taxon>Bacteria</taxon>
        <taxon>Pseudomonadati</taxon>
        <taxon>Pseudomonadota</taxon>
        <taxon>Betaproteobacteria</taxon>
        <taxon>Burkholderiales</taxon>
        <taxon>Burkholderiaceae</taxon>
        <taxon>Burkholderia</taxon>
        <taxon>Burkholderia cepacia complex</taxon>
    </lineage>
</organism>
<evidence type="ECO:0000313" key="1">
    <source>
        <dbReference type="EMBL" id="PXX31139.1"/>
    </source>
</evidence>
<reference evidence="1 2" key="1">
    <citation type="submission" date="2018-05" db="EMBL/GenBank/DDBJ databases">
        <title>Comparative genomics of bacterial root endophytes of switchgrass collected from native prairies over two seasons.</title>
        <authorList>
            <person name="Tang Y."/>
        </authorList>
    </citation>
    <scope>NUCLEOTIDE SEQUENCE [LARGE SCALE GENOMIC DNA]</scope>
    <source>
        <strain evidence="1 2">NFIX32</strain>
    </source>
</reference>
<gene>
    <name evidence="1" type="ORF">NA66_1014143</name>
</gene>
<dbReference type="Proteomes" id="UP000247755">
    <property type="component" value="Unassembled WGS sequence"/>
</dbReference>
<dbReference type="AlphaFoldDB" id="A0A087NYI4"/>
<dbReference type="RefSeq" id="WP_034180772.1">
    <property type="nucleotide sequence ID" value="NZ_CADEQQ010000002.1"/>
</dbReference>
<evidence type="ECO:0000313" key="2">
    <source>
        <dbReference type="Proteomes" id="UP000247755"/>
    </source>
</evidence>
<sequence length="167" mass="16740">MSIRKIVSLVAAVAFTAVSAAPAFAVTVSRADGQPMNPNGEPFSVSGLTTLSKGSISANCTATFNGTITSTGIVHITSTQFAGGATCGLISGSASSTSPWTGQADSTTQLSINNVQVNVALLGACGPSKVVTAWNDPNSSLTFNNAALTPNCTVSGTVTTSPKFHVQ</sequence>
<name>A0A087NYI4_BURPY</name>
<comment type="caution">
    <text evidence="1">The sequence shown here is derived from an EMBL/GenBank/DDBJ whole genome shotgun (WGS) entry which is preliminary data.</text>
</comment>